<evidence type="ECO:0000313" key="3">
    <source>
        <dbReference type="Proteomes" id="UP000242497"/>
    </source>
</evidence>
<evidence type="ECO:0000313" key="2">
    <source>
        <dbReference type="EMBL" id="SHK40552.1"/>
    </source>
</evidence>
<reference evidence="3" key="1">
    <citation type="submission" date="2016-11" db="EMBL/GenBank/DDBJ databases">
        <authorList>
            <person name="Varghese N."/>
            <person name="Submissions S."/>
        </authorList>
    </citation>
    <scope>NUCLEOTIDE SEQUENCE [LARGE SCALE GENOMIC DNA]</scope>
    <source>
        <strain evidence="3">DSM 15518</strain>
    </source>
</reference>
<gene>
    <name evidence="2" type="ORF">SAMN02744037_02273</name>
</gene>
<keyword evidence="2" id="KW-0238">DNA-binding</keyword>
<protein>
    <submittedName>
        <fullName evidence="2">DNA-binding transcriptional regulator, Lrp family</fullName>
    </submittedName>
</protein>
<dbReference type="GO" id="GO:0003677">
    <property type="term" value="F:DNA binding"/>
    <property type="evidence" value="ECO:0007669"/>
    <property type="project" value="UniProtKB-KW"/>
</dbReference>
<sequence length="159" mass="18982">MVDNIDKDIIVYLSQDIEVTKDIYEDLSKKFNISEENLIKRLKRLNESGYLKRIAPVMIHQKSGYNSNAMVVWDISKDNLKKFIDIIKGINNISHVYERRTDEKWPYNLYTMIHGRNKEEVENIINYLLQKIEVKDFKVLYTIKEWKKTSPNLSKLIKK</sequence>
<dbReference type="PANTHER" id="PTHR43413:SF1">
    <property type="entry name" value="SIROHEME DECARBOXYLASE NIRL SUBUNIT"/>
    <property type="match status" value="1"/>
</dbReference>
<dbReference type="Proteomes" id="UP000242497">
    <property type="component" value="Unassembled WGS sequence"/>
</dbReference>
<dbReference type="AlphaFoldDB" id="A0A1M6S714"/>
<feature type="domain" description="Siroheme decarboxylase AsnC-like ligand binding" evidence="1">
    <location>
        <begin position="62"/>
        <end position="147"/>
    </location>
</feature>
<dbReference type="OrthoDB" id="9806536at2"/>
<keyword evidence="3" id="KW-1185">Reference proteome</keyword>
<organism evidence="2 3">
    <name type="scientific">Tepidibacter formicigenes DSM 15518</name>
    <dbReference type="NCBI Taxonomy" id="1123349"/>
    <lineage>
        <taxon>Bacteria</taxon>
        <taxon>Bacillati</taxon>
        <taxon>Bacillota</taxon>
        <taxon>Clostridia</taxon>
        <taxon>Peptostreptococcales</taxon>
        <taxon>Peptostreptococcaceae</taxon>
        <taxon>Tepidibacter</taxon>
    </lineage>
</organism>
<evidence type="ECO:0000259" key="1">
    <source>
        <dbReference type="Pfam" id="PF17805"/>
    </source>
</evidence>
<dbReference type="STRING" id="1123349.SAMN02744037_02273"/>
<dbReference type="SUPFAM" id="SSF46785">
    <property type="entry name" value="Winged helix' DNA-binding domain"/>
    <property type="match status" value="1"/>
</dbReference>
<dbReference type="RefSeq" id="WP_072890086.1">
    <property type="nucleotide sequence ID" value="NZ_FRAE01000067.1"/>
</dbReference>
<dbReference type="PANTHER" id="PTHR43413">
    <property type="entry name" value="TRANSCRIPTIONAL REGULATOR, ASNC FAMILY"/>
    <property type="match status" value="1"/>
</dbReference>
<dbReference type="InterPro" id="IPR040523">
    <property type="entry name" value="AsnC_trans_reg2"/>
</dbReference>
<dbReference type="Gene3D" id="3.30.70.3460">
    <property type="match status" value="1"/>
</dbReference>
<dbReference type="SMART" id="SM00344">
    <property type="entry name" value="HTH_ASNC"/>
    <property type="match status" value="1"/>
</dbReference>
<dbReference type="InterPro" id="IPR050684">
    <property type="entry name" value="HTH-Siroheme_Decarb"/>
</dbReference>
<accession>A0A1M6S714</accession>
<dbReference type="EMBL" id="FRAE01000067">
    <property type="protein sequence ID" value="SHK40552.1"/>
    <property type="molecule type" value="Genomic_DNA"/>
</dbReference>
<dbReference type="InterPro" id="IPR019888">
    <property type="entry name" value="Tscrpt_reg_AsnC-like"/>
</dbReference>
<proteinExistence type="predicted"/>
<dbReference type="InterPro" id="IPR036390">
    <property type="entry name" value="WH_DNA-bd_sf"/>
</dbReference>
<name>A0A1M6S714_9FIRM</name>
<dbReference type="Pfam" id="PF17805">
    <property type="entry name" value="AsnC_trans_reg2"/>
    <property type="match status" value="1"/>
</dbReference>